<name>A0A0C3QGB3_9AGAM</name>
<reference evidence="1 2" key="1">
    <citation type="submission" date="2014-04" db="EMBL/GenBank/DDBJ databases">
        <authorList>
            <consortium name="DOE Joint Genome Institute"/>
            <person name="Kuo A."/>
            <person name="Girlanda M."/>
            <person name="Perotto S."/>
            <person name="Kohler A."/>
            <person name="Nagy L.G."/>
            <person name="Floudas D."/>
            <person name="Copeland A."/>
            <person name="Barry K.W."/>
            <person name="Cichocki N."/>
            <person name="Veneault-Fourrey C."/>
            <person name="LaButti K."/>
            <person name="Lindquist E.A."/>
            <person name="Lipzen A."/>
            <person name="Lundell T."/>
            <person name="Morin E."/>
            <person name="Murat C."/>
            <person name="Sun H."/>
            <person name="Tunlid A."/>
            <person name="Henrissat B."/>
            <person name="Grigoriev I.V."/>
            <person name="Hibbett D.S."/>
            <person name="Martin F."/>
            <person name="Nordberg H.P."/>
            <person name="Cantor M.N."/>
            <person name="Hua S.X."/>
        </authorList>
    </citation>
    <scope>NUCLEOTIDE SEQUENCE [LARGE SCALE GENOMIC DNA]</scope>
    <source>
        <strain evidence="1 2">MUT 4182</strain>
    </source>
</reference>
<dbReference type="Proteomes" id="UP000054248">
    <property type="component" value="Unassembled WGS sequence"/>
</dbReference>
<dbReference type="HOGENOM" id="CLU_061438_1_0_1"/>
<proteinExistence type="predicted"/>
<sequence length="272" mass="30120">MSTTQDIESFTGSGWKECSAFIQRVRAVAWKEGKLRDPDWVADFASLYFSDDALAWYCRLSSDVQENWPKLQAALVDRWSPSGGDPSELRNVPVAAAAPSTNVNGKINHPEHWIIKALVTGKQEALYVELESSGNLCTPTNSAEKALRFRLNSQSNPQFFECTDRQPFSWLATHWFQETPDLSRNSIHYARLTAVDCDSLKSPAGFSGPFQLSTCRIAGSGEVTFLWRNGTTETPLTAFTTGTKLTLASDGEAFGKKYPGETPVKLIIQNVN</sequence>
<protein>
    <submittedName>
        <fullName evidence="1">Uncharacterized protein</fullName>
    </submittedName>
</protein>
<dbReference type="AlphaFoldDB" id="A0A0C3QGB3"/>
<organism evidence="1 2">
    <name type="scientific">Tulasnella calospora MUT 4182</name>
    <dbReference type="NCBI Taxonomy" id="1051891"/>
    <lineage>
        <taxon>Eukaryota</taxon>
        <taxon>Fungi</taxon>
        <taxon>Dikarya</taxon>
        <taxon>Basidiomycota</taxon>
        <taxon>Agaricomycotina</taxon>
        <taxon>Agaricomycetes</taxon>
        <taxon>Cantharellales</taxon>
        <taxon>Tulasnellaceae</taxon>
        <taxon>Tulasnella</taxon>
    </lineage>
</organism>
<accession>A0A0C3QGB3</accession>
<dbReference type="OrthoDB" id="3227978at2759"/>
<reference evidence="2" key="2">
    <citation type="submission" date="2015-01" db="EMBL/GenBank/DDBJ databases">
        <title>Evolutionary Origins and Diversification of the Mycorrhizal Mutualists.</title>
        <authorList>
            <consortium name="DOE Joint Genome Institute"/>
            <consortium name="Mycorrhizal Genomics Consortium"/>
            <person name="Kohler A."/>
            <person name="Kuo A."/>
            <person name="Nagy L.G."/>
            <person name="Floudas D."/>
            <person name="Copeland A."/>
            <person name="Barry K.W."/>
            <person name="Cichocki N."/>
            <person name="Veneault-Fourrey C."/>
            <person name="LaButti K."/>
            <person name="Lindquist E.A."/>
            <person name="Lipzen A."/>
            <person name="Lundell T."/>
            <person name="Morin E."/>
            <person name="Murat C."/>
            <person name="Riley R."/>
            <person name="Ohm R."/>
            <person name="Sun H."/>
            <person name="Tunlid A."/>
            <person name="Henrissat B."/>
            <person name="Grigoriev I.V."/>
            <person name="Hibbett D.S."/>
            <person name="Martin F."/>
        </authorList>
    </citation>
    <scope>NUCLEOTIDE SEQUENCE [LARGE SCALE GENOMIC DNA]</scope>
    <source>
        <strain evidence="2">MUT 4182</strain>
    </source>
</reference>
<keyword evidence="2" id="KW-1185">Reference proteome</keyword>
<gene>
    <name evidence="1" type="ORF">M407DRAFT_20365</name>
</gene>
<evidence type="ECO:0000313" key="1">
    <source>
        <dbReference type="EMBL" id="KIO30650.1"/>
    </source>
</evidence>
<evidence type="ECO:0000313" key="2">
    <source>
        <dbReference type="Proteomes" id="UP000054248"/>
    </source>
</evidence>
<dbReference type="EMBL" id="KN822970">
    <property type="protein sequence ID" value="KIO30650.1"/>
    <property type="molecule type" value="Genomic_DNA"/>
</dbReference>